<sequence>MPFIQFQHRRDTAALWTSNNPTLASGEMGIETDTALFKIGNGTTPWVSLPYGGLKGATGGTGPAGPPSPAYIFVGGGAFQNYSVGPAFDCGTAT</sequence>
<evidence type="ECO:0000259" key="1">
    <source>
        <dbReference type="Pfam" id="PF18454"/>
    </source>
</evidence>
<evidence type="ECO:0000313" key="2">
    <source>
        <dbReference type="EMBL" id="QHT35753.1"/>
    </source>
</evidence>
<feature type="domain" description="Major tropism determinant N-terminal" evidence="1">
    <location>
        <begin position="7"/>
        <end position="44"/>
    </location>
</feature>
<proteinExistence type="predicted"/>
<accession>A0A6C0F536</accession>
<name>A0A6C0F536_9ZZZZ</name>
<dbReference type="SUPFAM" id="SSF69349">
    <property type="entry name" value="Phage fibre proteins"/>
    <property type="match status" value="1"/>
</dbReference>
<dbReference type="AlphaFoldDB" id="A0A6C0F536"/>
<dbReference type="EMBL" id="MN739026">
    <property type="protein sequence ID" value="QHT35753.1"/>
    <property type="molecule type" value="Genomic_DNA"/>
</dbReference>
<dbReference type="Pfam" id="PF18454">
    <property type="entry name" value="Mtd_N"/>
    <property type="match status" value="1"/>
</dbReference>
<dbReference type="InterPro" id="IPR041352">
    <property type="entry name" value="Mtd_N"/>
</dbReference>
<reference evidence="2" key="1">
    <citation type="journal article" date="2020" name="Nature">
        <title>Giant virus diversity and host interactions through global metagenomics.</title>
        <authorList>
            <person name="Schulz F."/>
            <person name="Roux S."/>
            <person name="Paez-Espino D."/>
            <person name="Jungbluth S."/>
            <person name="Walsh D.A."/>
            <person name="Denef V.J."/>
            <person name="McMahon K.D."/>
            <person name="Konstantinidis K.T."/>
            <person name="Eloe-Fadrosh E.A."/>
            <person name="Kyrpides N.C."/>
            <person name="Woyke T."/>
        </authorList>
    </citation>
    <scope>NUCLEOTIDE SEQUENCE</scope>
    <source>
        <strain evidence="2">GVMAG-M-3300009181-41</strain>
    </source>
</reference>
<protein>
    <recommendedName>
        <fullName evidence="1">Major tropism determinant N-terminal domain-containing protein</fullName>
    </recommendedName>
</protein>
<organism evidence="2">
    <name type="scientific">viral metagenome</name>
    <dbReference type="NCBI Taxonomy" id="1070528"/>
    <lineage>
        <taxon>unclassified sequences</taxon>
        <taxon>metagenomes</taxon>
        <taxon>organismal metagenomes</taxon>
    </lineage>
</organism>